<feature type="chain" id="PRO_5036788749" evidence="3">
    <location>
        <begin position="26"/>
        <end position="387"/>
    </location>
</feature>
<feature type="domain" description="ShKT" evidence="4">
    <location>
        <begin position="221"/>
        <end position="255"/>
    </location>
</feature>
<evidence type="ECO:0000256" key="2">
    <source>
        <dbReference type="SAM" id="MobiDB-lite"/>
    </source>
</evidence>
<evidence type="ECO:0000313" key="6">
    <source>
        <dbReference type="WBParaSite" id="PSAMB.scaffold2359size23644.g17422.t1"/>
    </source>
</evidence>
<dbReference type="PROSITE" id="PS51670">
    <property type="entry name" value="SHKT"/>
    <property type="match status" value="2"/>
</dbReference>
<feature type="compositionally biased region" description="Polar residues" evidence="2">
    <location>
        <begin position="295"/>
        <end position="305"/>
    </location>
</feature>
<feature type="compositionally biased region" description="Low complexity" evidence="2">
    <location>
        <begin position="306"/>
        <end position="331"/>
    </location>
</feature>
<dbReference type="WBParaSite" id="PSAMB.scaffold2359size23644.g17422.t1">
    <property type="protein sequence ID" value="PSAMB.scaffold2359size23644.g17422.t1"/>
    <property type="gene ID" value="PSAMB.scaffold2359size23644.g17422"/>
</dbReference>
<evidence type="ECO:0000313" key="5">
    <source>
        <dbReference type="Proteomes" id="UP000887566"/>
    </source>
</evidence>
<reference evidence="6" key="1">
    <citation type="submission" date="2022-11" db="UniProtKB">
        <authorList>
            <consortium name="WormBaseParasite"/>
        </authorList>
    </citation>
    <scope>IDENTIFICATION</scope>
</reference>
<feature type="compositionally biased region" description="Polar residues" evidence="2">
    <location>
        <begin position="332"/>
        <end position="374"/>
    </location>
</feature>
<sequence length="387" mass="40071">MASASVLKVLIAALTLSALDHAATAQESSVSTPYSQQNVAFGQYRPNAQTTYTQLSSVSSSSYCTDQLQKCSVWASTGECNTNPTYMHAYCKQSCGDCNGGSSSFGTDSAYGASRPITPVAVGYNAVAPVSSSYGRGSGTYLGGLTGSYGYGSTGYGSTGYGSTGYGSNGYGNNGYGNNGYGNTGYGNTGYGSSGYGSNGYGNNGYGSSGYGSGQPLSTHCIDLHAGCANWAAYGHCTINPTYMLQYCRQSCGSCGNGVSPTYPQQPYLGQGSNGYGSGYIQPTIQPTYGGIQQPINNGYIQPQPTSYGQTSSGYGQTSSGYGQTSSGYGQAESTYSQHENTNSNSYNLPESRPSGYNTIGTSYVSPTETTGEYNNKKDKKLVAAKN</sequence>
<evidence type="ECO:0000256" key="3">
    <source>
        <dbReference type="SAM" id="SignalP"/>
    </source>
</evidence>
<feature type="domain" description="ShKT" evidence="4">
    <location>
        <begin position="64"/>
        <end position="98"/>
    </location>
</feature>
<feature type="disulfide bond" evidence="1">
    <location>
        <begin position="64"/>
        <end position="98"/>
    </location>
</feature>
<dbReference type="AlphaFoldDB" id="A0A914VTB0"/>
<feature type="signal peptide" evidence="3">
    <location>
        <begin position="1"/>
        <end position="25"/>
    </location>
</feature>
<keyword evidence="5" id="KW-1185">Reference proteome</keyword>
<keyword evidence="1" id="KW-1015">Disulfide bond</keyword>
<evidence type="ECO:0000259" key="4">
    <source>
        <dbReference type="PROSITE" id="PS51670"/>
    </source>
</evidence>
<comment type="caution">
    <text evidence="1">Lacks conserved residue(s) required for the propagation of feature annotation.</text>
</comment>
<protein>
    <submittedName>
        <fullName evidence="6">ShKT domain-containing protein</fullName>
    </submittedName>
</protein>
<accession>A0A914VTB0</accession>
<evidence type="ECO:0000256" key="1">
    <source>
        <dbReference type="PROSITE-ProRule" id="PRU01005"/>
    </source>
</evidence>
<feature type="disulfide bond" evidence="1">
    <location>
        <begin position="221"/>
        <end position="255"/>
    </location>
</feature>
<keyword evidence="3" id="KW-0732">Signal</keyword>
<dbReference type="Proteomes" id="UP000887566">
    <property type="component" value="Unplaced"/>
</dbReference>
<proteinExistence type="predicted"/>
<organism evidence="5 6">
    <name type="scientific">Plectus sambesii</name>
    <dbReference type="NCBI Taxonomy" id="2011161"/>
    <lineage>
        <taxon>Eukaryota</taxon>
        <taxon>Metazoa</taxon>
        <taxon>Ecdysozoa</taxon>
        <taxon>Nematoda</taxon>
        <taxon>Chromadorea</taxon>
        <taxon>Plectida</taxon>
        <taxon>Plectina</taxon>
        <taxon>Plectoidea</taxon>
        <taxon>Plectidae</taxon>
        <taxon>Plectus</taxon>
    </lineage>
</organism>
<dbReference type="InterPro" id="IPR003582">
    <property type="entry name" value="ShKT_dom"/>
</dbReference>
<name>A0A914VTB0_9BILA</name>
<dbReference type="Pfam" id="PF01549">
    <property type="entry name" value="ShK"/>
    <property type="match status" value="2"/>
</dbReference>
<dbReference type="PANTHER" id="PTHR21724:SF109">
    <property type="entry name" value="SHKT DOMAIN-CONTAINING PROTEIN"/>
    <property type="match status" value="1"/>
</dbReference>
<dbReference type="SMART" id="SM00254">
    <property type="entry name" value="ShKT"/>
    <property type="match status" value="2"/>
</dbReference>
<feature type="region of interest" description="Disordered" evidence="2">
    <location>
        <begin position="295"/>
        <end position="387"/>
    </location>
</feature>
<dbReference type="PANTHER" id="PTHR21724">
    <property type="entry name" value="SHKT DOMAIN-CONTAINING PROTEIN"/>
    <property type="match status" value="1"/>
</dbReference>